<accession>A0A6I3S4H9</accession>
<evidence type="ECO:0000256" key="1">
    <source>
        <dbReference type="ARBA" id="ARBA00009175"/>
    </source>
</evidence>
<dbReference type="GO" id="GO:1901359">
    <property type="term" value="F:tungstate binding"/>
    <property type="evidence" value="ECO:0007669"/>
    <property type="project" value="UniProtKB-ARBA"/>
</dbReference>
<dbReference type="GO" id="GO:0015689">
    <property type="term" value="P:molybdate ion transport"/>
    <property type="evidence" value="ECO:0007669"/>
    <property type="project" value="InterPro"/>
</dbReference>
<dbReference type="NCBIfam" id="TIGR01256">
    <property type="entry name" value="modA"/>
    <property type="match status" value="1"/>
</dbReference>
<comment type="similarity">
    <text evidence="1">Belongs to the bacterial solute-binding protein ModA family.</text>
</comment>
<protein>
    <submittedName>
        <fullName evidence="7">Molybdate ABC transporter substrate-binding protein</fullName>
    </submittedName>
</protein>
<dbReference type="EMBL" id="WNCL01000033">
    <property type="protein sequence ID" value="MTU43880.1"/>
    <property type="molecule type" value="Genomic_DNA"/>
</dbReference>
<evidence type="ECO:0000256" key="6">
    <source>
        <dbReference type="PIRSR" id="PIRSR004846-1"/>
    </source>
</evidence>
<keyword evidence="4" id="KW-0732">Signal</keyword>
<reference evidence="7 8" key="1">
    <citation type="journal article" date="2019" name="Nat. Med.">
        <title>A library of human gut bacterial isolates paired with longitudinal multiomics data enables mechanistic microbiome research.</title>
        <authorList>
            <person name="Poyet M."/>
            <person name="Groussin M."/>
            <person name="Gibbons S.M."/>
            <person name="Avila-Pacheco J."/>
            <person name="Jiang X."/>
            <person name="Kearney S.M."/>
            <person name="Perrotta A.R."/>
            <person name="Berdy B."/>
            <person name="Zhao S."/>
            <person name="Lieberman T.D."/>
            <person name="Swanson P.K."/>
            <person name="Smith M."/>
            <person name="Roesemann S."/>
            <person name="Alexander J.E."/>
            <person name="Rich S.A."/>
            <person name="Livny J."/>
            <person name="Vlamakis H."/>
            <person name="Clish C."/>
            <person name="Bullock K."/>
            <person name="Deik A."/>
            <person name="Scott J."/>
            <person name="Pierce K.A."/>
            <person name="Xavier R.J."/>
            <person name="Alm E.J."/>
        </authorList>
    </citation>
    <scope>NUCLEOTIDE SEQUENCE [LARGE SCALE GENOMIC DNA]</scope>
    <source>
        <strain evidence="7 8">BIOML-A2</strain>
    </source>
</reference>
<dbReference type="Gene3D" id="3.40.190.10">
    <property type="entry name" value="Periplasmic binding protein-like II"/>
    <property type="match status" value="2"/>
</dbReference>
<dbReference type="InterPro" id="IPR044084">
    <property type="entry name" value="AvModA-like_subst-bd"/>
</dbReference>
<evidence type="ECO:0000256" key="5">
    <source>
        <dbReference type="ARBA" id="ARBA00062515"/>
    </source>
</evidence>
<dbReference type="GO" id="GO:0046872">
    <property type="term" value="F:metal ion binding"/>
    <property type="evidence" value="ECO:0007669"/>
    <property type="project" value="UniProtKB-KW"/>
</dbReference>
<dbReference type="Proteomes" id="UP000462362">
    <property type="component" value="Unassembled WGS sequence"/>
</dbReference>
<evidence type="ECO:0000313" key="8">
    <source>
        <dbReference type="Proteomes" id="UP000462362"/>
    </source>
</evidence>
<evidence type="ECO:0000313" key="7">
    <source>
        <dbReference type="EMBL" id="MTU43880.1"/>
    </source>
</evidence>
<dbReference type="PIRSF" id="PIRSF004846">
    <property type="entry name" value="ModA"/>
    <property type="match status" value="1"/>
</dbReference>
<dbReference type="RefSeq" id="WP_155165125.1">
    <property type="nucleotide sequence ID" value="NZ_JAXXAX010000013.1"/>
</dbReference>
<dbReference type="PANTHER" id="PTHR30632:SF14">
    <property type="entry name" value="TUNGSTATE_MOLYBDATE_CHROMATE-BINDING PROTEIN MODA"/>
    <property type="match status" value="1"/>
</dbReference>
<organism evidence="7 8">
    <name type="scientific">Parasutterella excrementihominis</name>
    <dbReference type="NCBI Taxonomy" id="487175"/>
    <lineage>
        <taxon>Bacteria</taxon>
        <taxon>Pseudomonadati</taxon>
        <taxon>Pseudomonadota</taxon>
        <taxon>Betaproteobacteria</taxon>
        <taxon>Burkholderiales</taxon>
        <taxon>Sutterellaceae</taxon>
        <taxon>Parasutterella</taxon>
    </lineage>
</organism>
<dbReference type="GO" id="GO:0030973">
    <property type="term" value="F:molybdate ion binding"/>
    <property type="evidence" value="ECO:0007669"/>
    <property type="project" value="InterPro"/>
</dbReference>
<feature type="binding site" evidence="6">
    <location>
        <position position="164"/>
    </location>
    <ligand>
        <name>molybdate</name>
        <dbReference type="ChEBI" id="CHEBI:36264"/>
    </ligand>
</feature>
<comment type="caution">
    <text evidence="7">The sequence shown here is derived from an EMBL/GenBank/DDBJ whole genome shotgun (WGS) entry which is preliminary data.</text>
</comment>
<dbReference type="CDD" id="cd13539">
    <property type="entry name" value="PBP2_AvModA"/>
    <property type="match status" value="1"/>
</dbReference>
<keyword evidence="2 6" id="KW-0500">Molybdenum</keyword>
<evidence type="ECO:0000256" key="2">
    <source>
        <dbReference type="ARBA" id="ARBA00022505"/>
    </source>
</evidence>
<evidence type="ECO:0000256" key="3">
    <source>
        <dbReference type="ARBA" id="ARBA00022723"/>
    </source>
</evidence>
<keyword evidence="3 6" id="KW-0479">Metal-binding</keyword>
<name>A0A6I3S4H9_9BURK</name>
<dbReference type="Pfam" id="PF13531">
    <property type="entry name" value="SBP_bac_11"/>
    <property type="match status" value="1"/>
</dbReference>
<evidence type="ECO:0000256" key="4">
    <source>
        <dbReference type="ARBA" id="ARBA00022729"/>
    </source>
</evidence>
<sequence>MKKTMIALATLLTFFASGVSAAEISVAVAANFTAPIKEISAIYEKESGNKILASFGATGAFYAQIKNGAPYQVLFAADAKTPKKIVDEGLGIDAKPYAFGKLVLWSSADNFIKQDPNFILSDAVKKIAVANPKLAPYGEAAYQTMEKWGNLKKVEPKFVTGDNIGKTFQYAKTANAQVGFVALSQVYKNGKFTSGSGWIIPADCYKPIRQDSVILNPGKDNKAVADFMKFMATSPKVQKVIDSYGYSTK</sequence>
<comment type="subunit">
    <text evidence="5">The complex is composed of two ATP-binding proteins (ModC), two transmembrane proteins (ModB) and a solute-binding protein (ModA).</text>
</comment>
<dbReference type="AlphaFoldDB" id="A0A6I3S4H9"/>
<dbReference type="InterPro" id="IPR050682">
    <property type="entry name" value="ModA/WtpA"/>
</dbReference>
<dbReference type="SUPFAM" id="SSF53850">
    <property type="entry name" value="Periplasmic binding protein-like II"/>
    <property type="match status" value="1"/>
</dbReference>
<dbReference type="FunFam" id="3.40.190.10:FF:000035">
    <property type="entry name" value="Molybdate ABC transporter substrate-binding protein"/>
    <property type="match status" value="1"/>
</dbReference>
<gene>
    <name evidence="7" type="primary">modA</name>
    <name evidence="7" type="ORF">GMD42_09675</name>
</gene>
<dbReference type="InterPro" id="IPR005950">
    <property type="entry name" value="ModA"/>
</dbReference>
<feature type="binding site" evidence="6">
    <location>
        <position position="58"/>
    </location>
    <ligand>
        <name>molybdate</name>
        <dbReference type="ChEBI" id="CHEBI:36264"/>
    </ligand>
</feature>
<dbReference type="PANTHER" id="PTHR30632">
    <property type="entry name" value="MOLYBDATE-BINDING PERIPLASMIC PROTEIN"/>
    <property type="match status" value="1"/>
</dbReference>
<proteinExistence type="inferred from homology"/>